<feature type="transmembrane region" description="Helical" evidence="8">
    <location>
        <begin position="105"/>
        <end position="123"/>
    </location>
</feature>
<comment type="function">
    <text evidence="8">Conversion of 1,4-dihydroxy-2-naphthoate (DHNA) to demethylmenaquinone (DMK).</text>
</comment>
<feature type="transmembrane region" description="Helical" evidence="8">
    <location>
        <begin position="157"/>
        <end position="177"/>
    </location>
</feature>
<comment type="catalytic activity">
    <reaction evidence="8">
        <text>an all-trans-polyprenyl diphosphate + 1,4-dihydroxy-2-naphthoate + H(+) = a 2-demethylmenaquinol + CO2 + diphosphate</text>
        <dbReference type="Rhea" id="RHEA:26478"/>
        <dbReference type="Rhea" id="RHEA-COMP:9563"/>
        <dbReference type="Rhea" id="RHEA-COMP:9564"/>
        <dbReference type="ChEBI" id="CHEBI:11173"/>
        <dbReference type="ChEBI" id="CHEBI:15378"/>
        <dbReference type="ChEBI" id="CHEBI:16526"/>
        <dbReference type="ChEBI" id="CHEBI:33019"/>
        <dbReference type="ChEBI" id="CHEBI:55437"/>
        <dbReference type="ChEBI" id="CHEBI:58914"/>
        <dbReference type="EC" id="2.5.1.74"/>
    </reaction>
</comment>
<dbReference type="GO" id="GO:0046428">
    <property type="term" value="F:1,4-dihydroxy-2-naphthoate polyprenyltransferase activity"/>
    <property type="evidence" value="ECO:0007669"/>
    <property type="project" value="UniProtKB-UniRule"/>
</dbReference>
<gene>
    <name evidence="8" type="primary">menA</name>
    <name evidence="10" type="ORF">CVD27_22015</name>
</gene>
<dbReference type="CDD" id="cd13962">
    <property type="entry name" value="PT_UbiA_UBIAD1"/>
    <property type="match status" value="1"/>
</dbReference>
<proteinExistence type="inferred from homology"/>
<keyword evidence="11" id="KW-1185">Reference proteome</keyword>
<sequence length="312" mass="34112">MESNIQKNSKQPIEANRGFQVWWKMTRPHTLTASFVPVLLGTALALKNGHVHIGLFIAMLIASMLIQAATNMFNEYFDYKRGLDTEESVGIGGTIVRDGIKPKTVLNLAFSFYLISLLLGVYICANSSWWLAVVGIVCMAVGYFYTGGPVPIAYTPFGEILSGFFMGMLIILISFFIQTGTVDSSSILLSVPSMVLVGMIMLSNNIRDLDGDKENGRKTVAILLGKKKAIYLLAIMFTFSYVWILGLIISGIAPLWTAIVILSVPKPIKAIKGFIENNVPLKMAPAMIATAQTNTIFGFLLAIGIFIGNFFS</sequence>
<reference evidence="10 11" key="1">
    <citation type="submission" date="2017-11" db="EMBL/GenBank/DDBJ databases">
        <title>Comparitive Functional Genomics of Dry Heat Resistant strains isolated from the Viking Spacecraft.</title>
        <authorList>
            <person name="Seuylemezian A."/>
            <person name="Cooper K."/>
            <person name="Vaishampayan P."/>
        </authorList>
    </citation>
    <scope>NUCLEOTIDE SEQUENCE [LARGE SCALE GENOMIC DNA]</scope>
    <source>
        <strain evidence="10 11">V32-6</strain>
    </source>
</reference>
<evidence type="ECO:0000256" key="5">
    <source>
        <dbReference type="ARBA" id="ARBA00022692"/>
    </source>
</evidence>
<dbReference type="NCBIfam" id="TIGR00751">
    <property type="entry name" value="menA"/>
    <property type="match status" value="1"/>
</dbReference>
<dbReference type="InterPro" id="IPR004657">
    <property type="entry name" value="MenA"/>
</dbReference>
<dbReference type="Gene3D" id="1.10.357.140">
    <property type="entry name" value="UbiA prenyltransferase"/>
    <property type="match status" value="1"/>
</dbReference>
<comment type="similarity">
    <text evidence="8">Belongs to the MenA family. Type 1 subfamily.</text>
</comment>
<evidence type="ECO:0000256" key="7">
    <source>
        <dbReference type="ARBA" id="ARBA00023136"/>
    </source>
</evidence>
<evidence type="ECO:0000313" key="11">
    <source>
        <dbReference type="Proteomes" id="UP000234950"/>
    </source>
</evidence>
<dbReference type="UniPathway" id="UPA00079">
    <property type="reaction ID" value="UER00168"/>
</dbReference>
<keyword evidence="4 8" id="KW-0808">Transferase</keyword>
<feature type="transmembrane region" description="Helical" evidence="8">
    <location>
        <begin position="230"/>
        <end position="263"/>
    </location>
</feature>
<dbReference type="InterPro" id="IPR026046">
    <property type="entry name" value="UBIAD1"/>
</dbReference>
<dbReference type="Proteomes" id="UP000234950">
    <property type="component" value="Unassembled WGS sequence"/>
</dbReference>
<name>A0A2N5H8Z3_9BACI</name>
<dbReference type="HAMAP" id="MF_01937">
    <property type="entry name" value="MenA_1"/>
    <property type="match status" value="1"/>
</dbReference>
<feature type="transmembrane region" description="Helical" evidence="8">
    <location>
        <begin position="129"/>
        <end position="145"/>
    </location>
</feature>
<dbReference type="EMBL" id="PGVE01000083">
    <property type="protein sequence ID" value="PLS01975.1"/>
    <property type="molecule type" value="Genomic_DNA"/>
</dbReference>
<dbReference type="AlphaFoldDB" id="A0A2N5H8Z3"/>
<keyword evidence="5 8" id="KW-0812">Transmembrane</keyword>
<dbReference type="GO" id="GO:0005886">
    <property type="term" value="C:plasma membrane"/>
    <property type="evidence" value="ECO:0007669"/>
    <property type="project" value="UniProtKB-SubCell"/>
</dbReference>
<evidence type="ECO:0000256" key="8">
    <source>
        <dbReference type="HAMAP-Rule" id="MF_01937"/>
    </source>
</evidence>
<keyword evidence="3 8" id="KW-1003">Cell membrane</keyword>
<evidence type="ECO:0000256" key="2">
    <source>
        <dbReference type="ARBA" id="ARBA00022428"/>
    </source>
</evidence>
<accession>A0A2N5H8Z3</accession>
<dbReference type="PIRSF" id="PIRSF005355">
    <property type="entry name" value="UBIAD1"/>
    <property type="match status" value="1"/>
</dbReference>
<dbReference type="GO" id="GO:0042371">
    <property type="term" value="P:vitamin K biosynthetic process"/>
    <property type="evidence" value="ECO:0007669"/>
    <property type="project" value="TreeGrafter"/>
</dbReference>
<organism evidence="10 11">
    <name type="scientific">Neobacillus cucumis</name>
    <dbReference type="NCBI Taxonomy" id="1740721"/>
    <lineage>
        <taxon>Bacteria</taxon>
        <taxon>Bacillati</taxon>
        <taxon>Bacillota</taxon>
        <taxon>Bacilli</taxon>
        <taxon>Bacillales</taxon>
        <taxon>Bacillaceae</taxon>
        <taxon>Neobacillus</taxon>
    </lineage>
</organism>
<comment type="pathway">
    <text evidence="8">Quinol/quinone metabolism; menaquinone biosynthesis; menaquinol from 1,4-dihydroxy-2-naphthoate: step 1/2.</text>
</comment>
<evidence type="ECO:0000313" key="10">
    <source>
        <dbReference type="EMBL" id="PLS01975.1"/>
    </source>
</evidence>
<dbReference type="Gene3D" id="1.20.120.1780">
    <property type="entry name" value="UbiA prenyltransferase"/>
    <property type="match status" value="1"/>
</dbReference>
<feature type="transmembrane region" description="Helical" evidence="8">
    <location>
        <begin position="283"/>
        <end position="311"/>
    </location>
</feature>
<dbReference type="Pfam" id="PF01040">
    <property type="entry name" value="UbiA"/>
    <property type="match status" value="1"/>
</dbReference>
<dbReference type="FunFam" id="1.10.357.140:FF:000007">
    <property type="entry name" value="1,4-dihydroxy-2-naphthoate octaprenyltransferase"/>
    <property type="match status" value="1"/>
</dbReference>
<dbReference type="EC" id="2.5.1.74" evidence="8 9"/>
<evidence type="ECO:0000256" key="1">
    <source>
        <dbReference type="ARBA" id="ARBA00004141"/>
    </source>
</evidence>
<feature type="transmembrane region" description="Helical" evidence="8">
    <location>
        <begin position="189"/>
        <end position="209"/>
    </location>
</feature>
<keyword evidence="6 8" id="KW-1133">Transmembrane helix</keyword>
<comment type="caution">
    <text evidence="10">The sequence shown here is derived from an EMBL/GenBank/DDBJ whole genome shotgun (WGS) entry which is preliminary data.</text>
</comment>
<dbReference type="InterPro" id="IPR044878">
    <property type="entry name" value="UbiA_sf"/>
</dbReference>
<dbReference type="RefSeq" id="WP_101650460.1">
    <property type="nucleotide sequence ID" value="NZ_PGVE01000083.1"/>
</dbReference>
<keyword evidence="2 8" id="KW-0474">Menaquinone biosynthesis</keyword>
<dbReference type="InterPro" id="IPR000537">
    <property type="entry name" value="UbiA_prenyltransferase"/>
</dbReference>
<protein>
    <recommendedName>
        <fullName evidence="8 9">1,4-dihydroxy-2-naphthoate octaprenyltransferase</fullName>
        <shortName evidence="8">DHNA-octaprenyltransferase</shortName>
        <ecNumber evidence="8 9">2.5.1.74</ecNumber>
    </recommendedName>
</protein>
<dbReference type="GO" id="GO:0009234">
    <property type="term" value="P:menaquinone biosynthetic process"/>
    <property type="evidence" value="ECO:0007669"/>
    <property type="project" value="UniProtKB-UniRule"/>
</dbReference>
<evidence type="ECO:0000256" key="9">
    <source>
        <dbReference type="NCBIfam" id="TIGR00751"/>
    </source>
</evidence>
<feature type="transmembrane region" description="Helical" evidence="8">
    <location>
        <begin position="55"/>
        <end position="73"/>
    </location>
</feature>
<dbReference type="OrthoDB" id="9767568at2"/>
<keyword evidence="7 8" id="KW-0472">Membrane</keyword>
<evidence type="ECO:0000256" key="4">
    <source>
        <dbReference type="ARBA" id="ARBA00022679"/>
    </source>
</evidence>
<evidence type="ECO:0000256" key="3">
    <source>
        <dbReference type="ARBA" id="ARBA00022475"/>
    </source>
</evidence>
<dbReference type="NCBIfam" id="NF004749">
    <property type="entry name" value="PRK06080.1-1"/>
    <property type="match status" value="1"/>
</dbReference>
<dbReference type="PANTHER" id="PTHR13929">
    <property type="entry name" value="1,4-DIHYDROXY-2-NAPHTHOATE OCTAPRENYLTRANSFERASE"/>
    <property type="match status" value="1"/>
</dbReference>
<comment type="subcellular location">
    <subcellularLocation>
        <location evidence="8">Cell membrane</location>
        <topology evidence="8">Multi-pass membrane protein</topology>
    </subcellularLocation>
    <subcellularLocation>
        <location evidence="1">Membrane</location>
        <topology evidence="1">Multi-pass membrane protein</topology>
    </subcellularLocation>
</comment>
<evidence type="ECO:0000256" key="6">
    <source>
        <dbReference type="ARBA" id="ARBA00022989"/>
    </source>
</evidence>
<dbReference type="PANTHER" id="PTHR13929:SF0">
    <property type="entry name" value="UBIA PRENYLTRANSFERASE DOMAIN-CONTAINING PROTEIN 1"/>
    <property type="match status" value="1"/>
</dbReference>